<sequence>MRLRTKKGTAHRARAHVDGVSDSLPNWVLARLPSLRRPRSGRRPAFESKDLKFCHQVDSSKRERTKEIRPREGVLSRHSDRIRTTKSSHKSGKTSGSDPTVHGEDGMLADIEVQPLVAVAESKSDPTADIKKFFGAPSMMKGKRSPALKLHRKCITCGPYFGSIPSCSEYLVAEITTNRRHMAKHAFSRWGKLLASRGLSPSQAKPSPPQRLGLRLEESEAKARGFQAQAGASKSSQAVTSLVSILHFDFDRRDEGQDGAHASTFMFFLSLVLVMKRLPHRRSGPLVSIPEESGTIAGGGGGCRIGLGSSGDFSEISFKLPIPRRPQAASRRGGCPAQGGAERGGEGLWHLASALMSRQFVQW</sequence>
<feature type="compositionally biased region" description="Basic and acidic residues" evidence="1">
    <location>
        <begin position="57"/>
        <end position="83"/>
    </location>
</feature>
<gene>
    <name evidence="2" type="ORF">DFH08DRAFT_940146</name>
</gene>
<dbReference type="Proteomes" id="UP001218218">
    <property type="component" value="Unassembled WGS sequence"/>
</dbReference>
<evidence type="ECO:0000313" key="2">
    <source>
        <dbReference type="EMBL" id="KAJ7330821.1"/>
    </source>
</evidence>
<dbReference type="EMBL" id="JARIHO010000036">
    <property type="protein sequence ID" value="KAJ7330821.1"/>
    <property type="molecule type" value="Genomic_DNA"/>
</dbReference>
<organism evidence="2 3">
    <name type="scientific">Mycena albidolilacea</name>
    <dbReference type="NCBI Taxonomy" id="1033008"/>
    <lineage>
        <taxon>Eukaryota</taxon>
        <taxon>Fungi</taxon>
        <taxon>Dikarya</taxon>
        <taxon>Basidiomycota</taxon>
        <taxon>Agaricomycotina</taxon>
        <taxon>Agaricomycetes</taxon>
        <taxon>Agaricomycetidae</taxon>
        <taxon>Agaricales</taxon>
        <taxon>Marasmiineae</taxon>
        <taxon>Mycenaceae</taxon>
        <taxon>Mycena</taxon>
    </lineage>
</organism>
<evidence type="ECO:0000313" key="3">
    <source>
        <dbReference type="Proteomes" id="UP001218218"/>
    </source>
</evidence>
<accession>A0AAD6ZND0</accession>
<comment type="caution">
    <text evidence="2">The sequence shown here is derived from an EMBL/GenBank/DDBJ whole genome shotgun (WGS) entry which is preliminary data.</text>
</comment>
<proteinExistence type="predicted"/>
<dbReference type="AlphaFoldDB" id="A0AAD6ZND0"/>
<keyword evidence="3" id="KW-1185">Reference proteome</keyword>
<feature type="region of interest" description="Disordered" evidence="1">
    <location>
        <begin position="57"/>
        <end position="104"/>
    </location>
</feature>
<evidence type="ECO:0000256" key="1">
    <source>
        <dbReference type="SAM" id="MobiDB-lite"/>
    </source>
</evidence>
<protein>
    <submittedName>
        <fullName evidence="2">Uncharacterized protein</fullName>
    </submittedName>
</protein>
<reference evidence="2" key="1">
    <citation type="submission" date="2023-03" db="EMBL/GenBank/DDBJ databases">
        <title>Massive genome expansion in bonnet fungi (Mycena s.s.) driven by repeated elements and novel gene families across ecological guilds.</title>
        <authorList>
            <consortium name="Lawrence Berkeley National Laboratory"/>
            <person name="Harder C.B."/>
            <person name="Miyauchi S."/>
            <person name="Viragh M."/>
            <person name="Kuo A."/>
            <person name="Thoen E."/>
            <person name="Andreopoulos B."/>
            <person name="Lu D."/>
            <person name="Skrede I."/>
            <person name="Drula E."/>
            <person name="Henrissat B."/>
            <person name="Morin E."/>
            <person name="Kohler A."/>
            <person name="Barry K."/>
            <person name="LaButti K."/>
            <person name="Morin E."/>
            <person name="Salamov A."/>
            <person name="Lipzen A."/>
            <person name="Mereny Z."/>
            <person name="Hegedus B."/>
            <person name="Baldrian P."/>
            <person name="Stursova M."/>
            <person name="Weitz H."/>
            <person name="Taylor A."/>
            <person name="Grigoriev I.V."/>
            <person name="Nagy L.G."/>
            <person name="Martin F."/>
            <person name="Kauserud H."/>
        </authorList>
    </citation>
    <scope>NUCLEOTIDE SEQUENCE</scope>
    <source>
        <strain evidence="2">CBHHK002</strain>
    </source>
</reference>
<name>A0AAD6ZND0_9AGAR</name>